<dbReference type="InterPro" id="IPR036361">
    <property type="entry name" value="SAP_dom_sf"/>
</dbReference>
<feature type="region of interest" description="Disordered" evidence="1">
    <location>
        <begin position="85"/>
        <end position="115"/>
    </location>
</feature>
<evidence type="ECO:0000259" key="2">
    <source>
        <dbReference type="PROSITE" id="PS50800"/>
    </source>
</evidence>
<proteinExistence type="predicted"/>
<feature type="region of interest" description="Disordered" evidence="1">
    <location>
        <begin position="1"/>
        <end position="45"/>
    </location>
</feature>
<dbReference type="InterPro" id="IPR003034">
    <property type="entry name" value="SAP_dom"/>
</dbReference>
<dbReference type="AlphaFoldDB" id="A0A6C0AJU2"/>
<feature type="compositionally biased region" description="Basic residues" evidence="1">
    <location>
        <begin position="102"/>
        <end position="115"/>
    </location>
</feature>
<name>A0A6C0AJU2_9ZZZZ</name>
<dbReference type="EMBL" id="MN740664">
    <property type="protein sequence ID" value="QHS79906.1"/>
    <property type="molecule type" value="Genomic_DNA"/>
</dbReference>
<dbReference type="SUPFAM" id="SSF68906">
    <property type="entry name" value="SAP domain"/>
    <property type="match status" value="1"/>
</dbReference>
<accession>A0A6C0AJU2</accession>
<reference evidence="3" key="1">
    <citation type="journal article" date="2020" name="Nature">
        <title>Giant virus diversity and host interactions through global metagenomics.</title>
        <authorList>
            <person name="Schulz F."/>
            <person name="Roux S."/>
            <person name="Paez-Espino D."/>
            <person name="Jungbluth S."/>
            <person name="Walsh D.A."/>
            <person name="Denef V.J."/>
            <person name="McMahon K.D."/>
            <person name="Konstantinidis K.T."/>
            <person name="Eloe-Fadrosh E.A."/>
            <person name="Kyrpides N.C."/>
            <person name="Woyke T."/>
        </authorList>
    </citation>
    <scope>NUCLEOTIDE SEQUENCE</scope>
    <source>
        <strain evidence="3">GVMAG-S-1035375-24</strain>
    </source>
</reference>
<evidence type="ECO:0000256" key="1">
    <source>
        <dbReference type="SAM" id="MobiDB-lite"/>
    </source>
</evidence>
<feature type="compositionally biased region" description="Low complexity" evidence="1">
    <location>
        <begin position="21"/>
        <end position="34"/>
    </location>
</feature>
<organism evidence="3">
    <name type="scientific">viral metagenome</name>
    <dbReference type="NCBI Taxonomy" id="1070528"/>
    <lineage>
        <taxon>unclassified sequences</taxon>
        <taxon>metagenomes</taxon>
        <taxon>organismal metagenomes</taxon>
    </lineage>
</organism>
<dbReference type="PROSITE" id="PS50800">
    <property type="entry name" value="SAP"/>
    <property type="match status" value="1"/>
</dbReference>
<evidence type="ECO:0000313" key="3">
    <source>
        <dbReference type="EMBL" id="QHS79906.1"/>
    </source>
</evidence>
<protein>
    <recommendedName>
        <fullName evidence="2">SAP domain-containing protein</fullName>
    </recommendedName>
</protein>
<feature type="domain" description="SAP" evidence="2">
    <location>
        <begin position="42"/>
        <end position="76"/>
    </location>
</feature>
<sequence length="115" mass="12271">MSNGRADLGGNVQSSTANIYPGPGDTTTTTGSSPAMQMAGGRRGLKTKTLRRMLKKAGLKTSGKKSTLRARAKKAHILRGGTAAGTAMIANAWDPRPTSGGRRSRRHHRRSHRSY</sequence>